<reference evidence="7" key="1">
    <citation type="submission" date="2012-12" db="EMBL/GenBank/DDBJ databases">
        <title>Identification and characterization of a phenylalanine ammonia-lyase gene family in Isatis indigotica Fort.</title>
        <authorList>
            <person name="Liu Q."/>
            <person name="Chen J."/>
            <person name="Zhou X."/>
            <person name="Di P."/>
            <person name="Xiao Y."/>
            <person name="Xuan H."/>
            <person name="Zhang L."/>
            <person name="Chen W."/>
        </authorList>
    </citation>
    <scope>NUCLEOTIDE SEQUENCE</scope>
    <source>
        <tissue evidence="7">Salivary gland</tissue>
    </source>
</reference>
<keyword evidence="2" id="KW-0964">Secreted</keyword>
<name>A0A0K8RKJ6_IXORI</name>
<evidence type="ECO:0000256" key="6">
    <source>
        <dbReference type="SAM" id="SignalP"/>
    </source>
</evidence>
<comment type="subcellular location">
    <subcellularLocation>
        <location evidence="1">Secreted</location>
    </subcellularLocation>
</comment>
<proteinExistence type="evidence at transcript level"/>
<sequence>MARLACAFLAFVLAYQCADVVNGAVQENNIPGFVGSRSTLLEHLKQLCKKNHNSRVIARLDLANCEVTCANGAFQGIFGSPPTVSLKDRERCDSTGGICVKGVCAHKS</sequence>
<dbReference type="AlphaFoldDB" id="A0A0K8RKJ6"/>
<dbReference type="GO" id="GO:0005576">
    <property type="term" value="C:extracellular region"/>
    <property type="evidence" value="ECO:0007669"/>
    <property type="project" value="UniProtKB-SubCell"/>
</dbReference>
<evidence type="ECO:0000256" key="5">
    <source>
        <dbReference type="ARBA" id="ARBA00034321"/>
    </source>
</evidence>
<keyword evidence="3 6" id="KW-0732">Signal</keyword>
<comment type="similarity">
    <text evidence="5">Belongs to the salp15 family.</text>
</comment>
<organism evidence="7">
    <name type="scientific">Ixodes ricinus</name>
    <name type="common">Common tick</name>
    <name type="synonym">Acarus ricinus</name>
    <dbReference type="NCBI Taxonomy" id="34613"/>
    <lineage>
        <taxon>Eukaryota</taxon>
        <taxon>Metazoa</taxon>
        <taxon>Ecdysozoa</taxon>
        <taxon>Arthropoda</taxon>
        <taxon>Chelicerata</taxon>
        <taxon>Arachnida</taxon>
        <taxon>Acari</taxon>
        <taxon>Parasitiformes</taxon>
        <taxon>Ixodida</taxon>
        <taxon>Ixodoidea</taxon>
        <taxon>Ixodidae</taxon>
        <taxon>Ixodinae</taxon>
        <taxon>Ixodes</taxon>
    </lineage>
</organism>
<dbReference type="EMBL" id="GADI01002729">
    <property type="protein sequence ID" value="JAA71079.1"/>
    <property type="molecule type" value="mRNA"/>
</dbReference>
<accession>A0A0K8RKJ6</accession>
<dbReference type="InterPro" id="IPR021971">
    <property type="entry name" value="Salp15"/>
</dbReference>
<evidence type="ECO:0000256" key="1">
    <source>
        <dbReference type="ARBA" id="ARBA00004613"/>
    </source>
</evidence>
<evidence type="ECO:0000256" key="4">
    <source>
        <dbReference type="ARBA" id="ARBA00023180"/>
    </source>
</evidence>
<evidence type="ECO:0000256" key="2">
    <source>
        <dbReference type="ARBA" id="ARBA00022525"/>
    </source>
</evidence>
<keyword evidence="4" id="KW-0325">Glycoprotein</keyword>
<protein>
    <submittedName>
        <fullName evidence="7">Putative ixodes 8-cys protein</fullName>
    </submittedName>
</protein>
<evidence type="ECO:0000313" key="7">
    <source>
        <dbReference type="EMBL" id="JAA71079.1"/>
    </source>
</evidence>
<feature type="signal peptide" evidence="6">
    <location>
        <begin position="1"/>
        <end position="23"/>
    </location>
</feature>
<evidence type="ECO:0000256" key="3">
    <source>
        <dbReference type="ARBA" id="ARBA00022729"/>
    </source>
</evidence>
<dbReference type="Pfam" id="PF12115">
    <property type="entry name" value="Salp15"/>
    <property type="match status" value="1"/>
</dbReference>
<feature type="chain" id="PRO_5005518077" evidence="6">
    <location>
        <begin position="24"/>
        <end position="108"/>
    </location>
</feature>